<evidence type="ECO:0000313" key="1">
    <source>
        <dbReference type="EMBL" id="CAH0002299.1"/>
    </source>
</evidence>
<dbReference type="OrthoDB" id="10306061at2759"/>
<proteinExistence type="predicted"/>
<reference evidence="1" key="1">
    <citation type="submission" date="2021-10" db="EMBL/GenBank/DDBJ databases">
        <authorList>
            <person name="Piombo E."/>
        </authorList>
    </citation>
    <scope>NUCLEOTIDE SEQUENCE</scope>
</reference>
<sequence length="107" mass="11463">MKFRGPFQHLLRLSLKVEITVPATSGVLDPDKLLLGNGDGVKDGLDVIRPGLQVVSDLIDECRDRHASGCRDGRVLVEVEACAPEDHIVQVLDVAGRDSTVGQVHAG</sequence>
<accession>A0A9N9UTN3</accession>
<keyword evidence="2" id="KW-1185">Reference proteome</keyword>
<dbReference type="Proteomes" id="UP000754883">
    <property type="component" value="Unassembled WGS sequence"/>
</dbReference>
<organism evidence="1 2">
    <name type="scientific">Clonostachys byssicola</name>
    <dbReference type="NCBI Taxonomy" id="160290"/>
    <lineage>
        <taxon>Eukaryota</taxon>
        <taxon>Fungi</taxon>
        <taxon>Dikarya</taxon>
        <taxon>Ascomycota</taxon>
        <taxon>Pezizomycotina</taxon>
        <taxon>Sordariomycetes</taxon>
        <taxon>Hypocreomycetidae</taxon>
        <taxon>Hypocreales</taxon>
        <taxon>Bionectriaceae</taxon>
        <taxon>Clonostachys</taxon>
    </lineage>
</organism>
<dbReference type="AlphaFoldDB" id="A0A9N9UTN3"/>
<name>A0A9N9UTN3_9HYPO</name>
<evidence type="ECO:0000313" key="2">
    <source>
        <dbReference type="Proteomes" id="UP000754883"/>
    </source>
</evidence>
<comment type="caution">
    <text evidence="1">The sequence shown here is derived from an EMBL/GenBank/DDBJ whole genome shotgun (WGS) entry which is preliminary data.</text>
</comment>
<gene>
    <name evidence="1" type="ORF">CBYS24578_00001943</name>
</gene>
<dbReference type="EMBL" id="CABFNO020001560">
    <property type="protein sequence ID" value="CAH0002299.1"/>
    <property type="molecule type" value="Genomic_DNA"/>
</dbReference>
<protein>
    <submittedName>
        <fullName evidence="1">Uncharacterized protein</fullName>
    </submittedName>
</protein>